<feature type="transmembrane region" description="Helical" evidence="9">
    <location>
        <begin position="167"/>
        <end position="189"/>
    </location>
</feature>
<dbReference type="InterPro" id="IPR050814">
    <property type="entry name" value="Myo-inositol_Transporter"/>
</dbReference>
<reference evidence="11 12" key="1">
    <citation type="journal article" date="2023" name="Elife">
        <title>Identification of key yeast species and microbe-microbe interactions impacting larval growth of Drosophila in the wild.</title>
        <authorList>
            <person name="Mure A."/>
            <person name="Sugiura Y."/>
            <person name="Maeda R."/>
            <person name="Honda K."/>
            <person name="Sakurai N."/>
            <person name="Takahashi Y."/>
            <person name="Watada M."/>
            <person name="Katoh T."/>
            <person name="Gotoh A."/>
            <person name="Gotoh Y."/>
            <person name="Taniguchi I."/>
            <person name="Nakamura K."/>
            <person name="Hayashi T."/>
            <person name="Katayama T."/>
            <person name="Uemura T."/>
            <person name="Hattori Y."/>
        </authorList>
    </citation>
    <scope>NUCLEOTIDE SEQUENCE [LARGE SCALE GENOMIC DNA]</scope>
    <source>
        <strain evidence="11 12">PK-24</strain>
    </source>
</reference>
<dbReference type="GO" id="GO:1904679">
    <property type="term" value="P:myo-inositol import across plasma membrane"/>
    <property type="evidence" value="ECO:0007669"/>
    <property type="project" value="TreeGrafter"/>
</dbReference>
<feature type="transmembrane region" description="Helical" evidence="9">
    <location>
        <begin position="108"/>
        <end position="127"/>
    </location>
</feature>
<evidence type="ECO:0000313" key="11">
    <source>
        <dbReference type="EMBL" id="GMM48427.1"/>
    </source>
</evidence>
<comment type="caution">
    <text evidence="11">The sequence shown here is derived from an EMBL/GenBank/DDBJ whole genome shotgun (WGS) entry which is preliminary data.</text>
</comment>
<comment type="catalytic activity">
    <reaction evidence="7">
        <text>myo-inositol(out) + H(+)(out) = myo-inositol(in) + H(+)(in)</text>
        <dbReference type="Rhea" id="RHEA:60364"/>
        <dbReference type="ChEBI" id="CHEBI:15378"/>
        <dbReference type="ChEBI" id="CHEBI:17268"/>
    </reaction>
</comment>
<dbReference type="Pfam" id="PF00083">
    <property type="entry name" value="Sugar_tr"/>
    <property type="match status" value="1"/>
</dbReference>
<evidence type="ECO:0000259" key="10">
    <source>
        <dbReference type="PROSITE" id="PS50850"/>
    </source>
</evidence>
<dbReference type="NCBIfam" id="TIGR00879">
    <property type="entry name" value="SP"/>
    <property type="match status" value="1"/>
</dbReference>
<dbReference type="InterPro" id="IPR020846">
    <property type="entry name" value="MFS_dom"/>
</dbReference>
<evidence type="ECO:0000256" key="9">
    <source>
        <dbReference type="SAM" id="Phobius"/>
    </source>
</evidence>
<dbReference type="Proteomes" id="UP001378960">
    <property type="component" value="Unassembled WGS sequence"/>
</dbReference>
<comment type="similarity">
    <text evidence="2 8">Belongs to the major facilitator superfamily. Sugar transporter (TC 2.A.1.1) family.</text>
</comment>
<evidence type="ECO:0000256" key="6">
    <source>
        <dbReference type="ARBA" id="ARBA00023136"/>
    </source>
</evidence>
<dbReference type="InterPro" id="IPR005829">
    <property type="entry name" value="Sugar_transporter_CS"/>
</dbReference>
<evidence type="ECO:0000256" key="7">
    <source>
        <dbReference type="ARBA" id="ARBA00049119"/>
    </source>
</evidence>
<feature type="domain" description="Major facilitator superfamily (MFS) profile" evidence="10">
    <location>
        <begin position="40"/>
        <end position="476"/>
    </location>
</feature>
<evidence type="ECO:0000256" key="2">
    <source>
        <dbReference type="ARBA" id="ARBA00010992"/>
    </source>
</evidence>
<evidence type="ECO:0000313" key="12">
    <source>
        <dbReference type="Proteomes" id="UP001378960"/>
    </source>
</evidence>
<name>A0AAV5RBS5_PICKL</name>
<feature type="transmembrane region" description="Helical" evidence="9">
    <location>
        <begin position="195"/>
        <end position="217"/>
    </location>
</feature>
<organism evidence="11 12">
    <name type="scientific">Pichia kluyveri</name>
    <name type="common">Yeast</name>
    <dbReference type="NCBI Taxonomy" id="36015"/>
    <lineage>
        <taxon>Eukaryota</taxon>
        <taxon>Fungi</taxon>
        <taxon>Dikarya</taxon>
        <taxon>Ascomycota</taxon>
        <taxon>Saccharomycotina</taxon>
        <taxon>Pichiomycetes</taxon>
        <taxon>Pichiales</taxon>
        <taxon>Pichiaceae</taxon>
        <taxon>Pichia</taxon>
    </lineage>
</organism>
<dbReference type="FunFam" id="1.20.1250.20:FF:000073">
    <property type="entry name" value="MFS myo-inositol transporter, putative"/>
    <property type="match status" value="1"/>
</dbReference>
<feature type="transmembrane region" description="Helical" evidence="9">
    <location>
        <begin position="133"/>
        <end position="155"/>
    </location>
</feature>
<dbReference type="InterPro" id="IPR005828">
    <property type="entry name" value="MFS_sugar_transport-like"/>
</dbReference>
<dbReference type="PRINTS" id="PR00171">
    <property type="entry name" value="SUGRTRNSPORT"/>
</dbReference>
<gene>
    <name evidence="11" type="ORF">DAPK24_050250</name>
</gene>
<dbReference type="PROSITE" id="PS00216">
    <property type="entry name" value="SUGAR_TRANSPORT_1"/>
    <property type="match status" value="1"/>
</dbReference>
<dbReference type="EMBL" id="BTGB01000009">
    <property type="protein sequence ID" value="GMM48427.1"/>
    <property type="molecule type" value="Genomic_DNA"/>
</dbReference>
<feature type="transmembrane region" description="Helical" evidence="9">
    <location>
        <begin position="355"/>
        <end position="374"/>
    </location>
</feature>
<dbReference type="PANTHER" id="PTHR48020">
    <property type="entry name" value="PROTON MYO-INOSITOL COTRANSPORTER"/>
    <property type="match status" value="1"/>
</dbReference>
<evidence type="ECO:0000256" key="5">
    <source>
        <dbReference type="ARBA" id="ARBA00022989"/>
    </source>
</evidence>
<dbReference type="Gene3D" id="1.20.1250.20">
    <property type="entry name" value="MFS general substrate transporter like domains"/>
    <property type="match status" value="1"/>
</dbReference>
<dbReference type="GO" id="GO:0016020">
    <property type="term" value="C:membrane"/>
    <property type="evidence" value="ECO:0007669"/>
    <property type="project" value="UniProtKB-SubCell"/>
</dbReference>
<keyword evidence="4 9" id="KW-0812">Transmembrane</keyword>
<proteinExistence type="inferred from homology"/>
<dbReference type="AlphaFoldDB" id="A0AAV5RBS5"/>
<dbReference type="PANTHER" id="PTHR48020:SF12">
    <property type="entry name" value="PROTON MYO-INOSITOL COTRANSPORTER"/>
    <property type="match status" value="1"/>
</dbReference>
<protein>
    <recommendedName>
        <fullName evidence="10">Major facilitator superfamily (MFS) profile domain-containing protein</fullName>
    </recommendedName>
</protein>
<keyword evidence="3 8" id="KW-0813">Transport</keyword>
<accession>A0AAV5RBS5</accession>
<keyword evidence="6 9" id="KW-0472">Membrane</keyword>
<evidence type="ECO:0000256" key="1">
    <source>
        <dbReference type="ARBA" id="ARBA00004141"/>
    </source>
</evidence>
<dbReference type="PROSITE" id="PS00217">
    <property type="entry name" value="SUGAR_TRANSPORT_2"/>
    <property type="match status" value="1"/>
</dbReference>
<evidence type="ECO:0000256" key="4">
    <source>
        <dbReference type="ARBA" id="ARBA00022692"/>
    </source>
</evidence>
<dbReference type="GO" id="GO:0005366">
    <property type="term" value="F:myo-inositol:proton symporter activity"/>
    <property type="evidence" value="ECO:0007669"/>
    <property type="project" value="TreeGrafter"/>
</dbReference>
<comment type="subcellular location">
    <subcellularLocation>
        <location evidence="1">Membrane</location>
        <topology evidence="1">Multi-pass membrane protein</topology>
    </subcellularLocation>
</comment>
<feature type="transmembrane region" description="Helical" evidence="9">
    <location>
        <begin position="81"/>
        <end position="101"/>
    </location>
</feature>
<dbReference type="InterPro" id="IPR003663">
    <property type="entry name" value="Sugar/inositol_transpt"/>
</dbReference>
<keyword evidence="12" id="KW-1185">Reference proteome</keyword>
<dbReference type="InterPro" id="IPR036259">
    <property type="entry name" value="MFS_trans_sf"/>
</dbReference>
<evidence type="ECO:0000256" key="8">
    <source>
        <dbReference type="RuleBase" id="RU003346"/>
    </source>
</evidence>
<feature type="transmembrane region" description="Helical" evidence="9">
    <location>
        <begin position="386"/>
        <end position="408"/>
    </location>
</feature>
<dbReference type="PROSITE" id="PS50850">
    <property type="entry name" value="MFS"/>
    <property type="match status" value="1"/>
</dbReference>
<evidence type="ECO:0000256" key="3">
    <source>
        <dbReference type="ARBA" id="ARBA00022448"/>
    </source>
</evidence>
<feature type="transmembrane region" description="Helical" evidence="9">
    <location>
        <begin position="324"/>
        <end position="346"/>
    </location>
</feature>
<feature type="transmembrane region" description="Helical" evidence="9">
    <location>
        <begin position="428"/>
        <end position="445"/>
    </location>
</feature>
<feature type="transmembrane region" description="Helical" evidence="9">
    <location>
        <begin position="451"/>
        <end position="472"/>
    </location>
</feature>
<dbReference type="SUPFAM" id="SSF103473">
    <property type="entry name" value="MFS general substrate transporter"/>
    <property type="match status" value="1"/>
</dbReference>
<sequence>MHSLSLEAQPRPRTTSTASVVTGEALDLISDSPSSLVWRLTFTASILGFLFGYDTGYISSVLVSIGSDLGNAALTIKQSEYISSATSFGALITSFLAGLLVDLIGRKYTVIICDLLFIIGVSLQFTAHSVFQMIIGRLIMGFGIGIGSLAAPLYISELSPGKFRGRLVTMNCLAITGGQLIAYSIGAIMSNWHNGWRYIVLISLIPCLIQLWSIFSLPDTPRYLIMKQRYDDAFKVLKKIYPLASDSLLNANIDELQLMNKVWLDDDTLIYKIKSTFNELFKIPSNRRSLIIACGLQATQQFIGFNALMYFSSSIFQMVGFENSTFVSCFIAGTNFIVTILAIFIIDSVGRRKMLLYSMPALCLSQIVCAISFNSLNSSNEDIWKYILLISLMSFVAFYSIGLGNIPWQQSELFTQKLRGVGSSLSTATNWFGSMIISFCFLSLMESISPSLTFLFFAFNTLISFIFIYFTYPELTGLQLEQVQDLLKNGFNVAESMAIYDEYRQIH</sequence>
<keyword evidence="5 9" id="KW-1133">Transmembrane helix</keyword>